<dbReference type="AlphaFoldDB" id="A0A2H3KP55"/>
<dbReference type="InterPro" id="IPR015422">
    <property type="entry name" value="PyrdxlP-dep_Trfase_small"/>
</dbReference>
<evidence type="ECO:0008006" key="3">
    <source>
        <dbReference type="Google" id="ProtNLM"/>
    </source>
</evidence>
<proteinExistence type="predicted"/>
<dbReference type="RefSeq" id="WP_342760468.1">
    <property type="nucleotide sequence ID" value="NZ_LYXE01000062.1"/>
</dbReference>
<protein>
    <recommendedName>
        <fullName evidence="3">DegT/DnrJ/EryC1/StrS aminotransferase</fullName>
    </recommendedName>
</protein>
<dbReference type="EMBL" id="LYXE01000062">
    <property type="protein sequence ID" value="PDV99958.1"/>
    <property type="molecule type" value="Genomic_DNA"/>
</dbReference>
<evidence type="ECO:0000313" key="2">
    <source>
        <dbReference type="Proteomes" id="UP000220922"/>
    </source>
</evidence>
<sequence>MLPGPRLGAPAFLVWAAGGPAVFDAKAQRFKSTFAPLRLGVKTPSWGRHTRWLTVITIDPAQSGTDREAIRVALEAEHIEARPGWKPMHLQPIFERYERSGGSVAESFFRDGLCLPSGSNLTLEDLERVVAVVRRAF</sequence>
<comment type="caution">
    <text evidence="1">The sequence shown here is derived from an EMBL/GenBank/DDBJ whole genome shotgun (WGS) entry which is preliminary data.</text>
</comment>
<keyword evidence="2" id="KW-1185">Reference proteome</keyword>
<dbReference type="Gene3D" id="3.90.1150.10">
    <property type="entry name" value="Aspartate Aminotransferase, domain 1"/>
    <property type="match status" value="1"/>
</dbReference>
<accession>A0A2H3KP55</accession>
<evidence type="ECO:0000313" key="1">
    <source>
        <dbReference type="EMBL" id="PDV99958.1"/>
    </source>
</evidence>
<dbReference type="Pfam" id="PF01041">
    <property type="entry name" value="DegT_DnrJ_EryC1"/>
    <property type="match status" value="1"/>
</dbReference>
<gene>
    <name evidence="1" type="ORF">A9Q02_11020</name>
</gene>
<organism evidence="1 2">
    <name type="scientific">Candidatus Chloroploca asiatica</name>
    <dbReference type="NCBI Taxonomy" id="1506545"/>
    <lineage>
        <taxon>Bacteria</taxon>
        <taxon>Bacillati</taxon>
        <taxon>Chloroflexota</taxon>
        <taxon>Chloroflexia</taxon>
        <taxon>Chloroflexales</taxon>
        <taxon>Chloroflexineae</taxon>
        <taxon>Oscillochloridaceae</taxon>
        <taxon>Candidatus Chloroploca</taxon>
    </lineage>
</organism>
<dbReference type="InterPro" id="IPR015424">
    <property type="entry name" value="PyrdxlP-dep_Trfase"/>
</dbReference>
<dbReference type="Proteomes" id="UP000220922">
    <property type="component" value="Unassembled WGS sequence"/>
</dbReference>
<name>A0A2H3KP55_9CHLR</name>
<dbReference type="SUPFAM" id="SSF53383">
    <property type="entry name" value="PLP-dependent transferases"/>
    <property type="match status" value="1"/>
</dbReference>
<reference evidence="1 2" key="1">
    <citation type="submission" date="2016-05" db="EMBL/GenBank/DDBJ databases">
        <authorList>
            <person name="Lavstsen T."/>
            <person name="Jespersen J.S."/>
        </authorList>
    </citation>
    <scope>NUCLEOTIDE SEQUENCE [LARGE SCALE GENOMIC DNA]</scope>
    <source>
        <strain evidence="1 2">B7-9</strain>
    </source>
</reference>
<dbReference type="InterPro" id="IPR000653">
    <property type="entry name" value="DegT/StrS_aminotransferase"/>
</dbReference>